<evidence type="ECO:0000256" key="2">
    <source>
        <dbReference type="ARBA" id="ARBA00023125"/>
    </source>
</evidence>
<sequence length="258" mass="28700">MEQDSLQTLARRVLFAPLDEISRTETVIDRLRSAITLGVLADGEQLPSEVDLAKQFNVSPVTLRDALKVLRGEGLVRTTRGRQGGSFVSDIGESTQRHLEEMLLELPPLEIRDLTDWQCAISSRAAALAAERSSKHSVQVLTHLVDKLAEADTPRAFRRAESRFFIELAAASQSTRLSKAAIRLQVQFAPIKTLAYRSESVRAQAQEHLRRIARSVSAGDGLDAHIDAVQIHTLVGEELLKIRRILDIQRAEAEDEPR</sequence>
<evidence type="ECO:0000259" key="4">
    <source>
        <dbReference type="PROSITE" id="PS50949"/>
    </source>
</evidence>
<accession>A0A7X6K4K1</accession>
<evidence type="ECO:0000256" key="1">
    <source>
        <dbReference type="ARBA" id="ARBA00023015"/>
    </source>
</evidence>
<dbReference type="RefSeq" id="WP_168486925.1">
    <property type="nucleotide sequence ID" value="NZ_JAAZSQ010000012.1"/>
</dbReference>
<dbReference type="PRINTS" id="PR00035">
    <property type="entry name" value="HTHGNTR"/>
</dbReference>
<evidence type="ECO:0000256" key="3">
    <source>
        <dbReference type="ARBA" id="ARBA00023163"/>
    </source>
</evidence>
<keyword evidence="1" id="KW-0805">Transcription regulation</keyword>
<dbReference type="GO" id="GO:0003677">
    <property type="term" value="F:DNA binding"/>
    <property type="evidence" value="ECO:0007669"/>
    <property type="project" value="UniProtKB-KW"/>
</dbReference>
<evidence type="ECO:0000313" key="5">
    <source>
        <dbReference type="EMBL" id="NKX55417.1"/>
    </source>
</evidence>
<proteinExistence type="predicted"/>
<dbReference type="Gene3D" id="1.10.10.10">
    <property type="entry name" value="Winged helix-like DNA-binding domain superfamily/Winged helix DNA-binding domain"/>
    <property type="match status" value="1"/>
</dbReference>
<dbReference type="Proteomes" id="UP000544090">
    <property type="component" value="Unassembled WGS sequence"/>
</dbReference>
<dbReference type="Pfam" id="PF00392">
    <property type="entry name" value="GntR"/>
    <property type="match status" value="1"/>
</dbReference>
<dbReference type="SUPFAM" id="SSF48008">
    <property type="entry name" value="GntR ligand-binding domain-like"/>
    <property type="match status" value="1"/>
</dbReference>
<dbReference type="Pfam" id="PF07729">
    <property type="entry name" value="FCD"/>
    <property type="match status" value="1"/>
</dbReference>
<dbReference type="InterPro" id="IPR036390">
    <property type="entry name" value="WH_DNA-bd_sf"/>
</dbReference>
<comment type="caution">
    <text evidence="5">The sequence shown here is derived from an EMBL/GenBank/DDBJ whole genome shotgun (WGS) entry which is preliminary data.</text>
</comment>
<keyword evidence="6" id="KW-1185">Reference proteome</keyword>
<dbReference type="SUPFAM" id="SSF46785">
    <property type="entry name" value="Winged helix' DNA-binding domain"/>
    <property type="match status" value="1"/>
</dbReference>
<dbReference type="AlphaFoldDB" id="A0A7X6K4K1"/>
<dbReference type="InterPro" id="IPR000524">
    <property type="entry name" value="Tscrpt_reg_HTH_GntR"/>
</dbReference>
<keyword evidence="2" id="KW-0238">DNA-binding</keyword>
<dbReference type="SMART" id="SM00345">
    <property type="entry name" value="HTH_GNTR"/>
    <property type="match status" value="1"/>
</dbReference>
<dbReference type="InterPro" id="IPR008920">
    <property type="entry name" value="TF_FadR/GntR_C"/>
</dbReference>
<dbReference type="InterPro" id="IPR011711">
    <property type="entry name" value="GntR_C"/>
</dbReference>
<evidence type="ECO:0000313" key="6">
    <source>
        <dbReference type="Proteomes" id="UP000544090"/>
    </source>
</evidence>
<dbReference type="PANTHER" id="PTHR43537:SF24">
    <property type="entry name" value="GLUCONATE OPERON TRANSCRIPTIONAL REPRESSOR"/>
    <property type="match status" value="1"/>
</dbReference>
<organism evidence="5 6">
    <name type="scientific">Arthrobacter mobilis</name>
    <dbReference type="NCBI Taxonomy" id="2724944"/>
    <lineage>
        <taxon>Bacteria</taxon>
        <taxon>Bacillati</taxon>
        <taxon>Actinomycetota</taxon>
        <taxon>Actinomycetes</taxon>
        <taxon>Micrococcales</taxon>
        <taxon>Micrococcaceae</taxon>
        <taxon>Arthrobacter</taxon>
    </lineage>
</organism>
<name>A0A7X6K4K1_9MICC</name>
<dbReference type="CDD" id="cd07377">
    <property type="entry name" value="WHTH_GntR"/>
    <property type="match status" value="1"/>
</dbReference>
<dbReference type="InterPro" id="IPR036388">
    <property type="entry name" value="WH-like_DNA-bd_sf"/>
</dbReference>
<dbReference type="PANTHER" id="PTHR43537">
    <property type="entry name" value="TRANSCRIPTIONAL REGULATOR, GNTR FAMILY"/>
    <property type="match status" value="1"/>
</dbReference>
<gene>
    <name evidence="5" type="ORF">HGG74_12885</name>
</gene>
<dbReference type="EMBL" id="JAAZSQ010000012">
    <property type="protein sequence ID" value="NKX55417.1"/>
    <property type="molecule type" value="Genomic_DNA"/>
</dbReference>
<feature type="domain" description="HTH gntR-type" evidence="4">
    <location>
        <begin position="21"/>
        <end position="91"/>
    </location>
</feature>
<dbReference type="Gene3D" id="1.20.120.530">
    <property type="entry name" value="GntR ligand-binding domain-like"/>
    <property type="match status" value="1"/>
</dbReference>
<reference evidence="5 6" key="1">
    <citation type="submission" date="2020-04" db="EMBL/GenBank/DDBJ databases">
        <title>Arthrobacter sp. nov.</title>
        <authorList>
            <person name="Liu S."/>
        </authorList>
    </citation>
    <scope>NUCLEOTIDE SEQUENCE [LARGE SCALE GENOMIC DNA]</scope>
    <source>
        <strain evidence="5 6">E918</strain>
    </source>
</reference>
<protein>
    <submittedName>
        <fullName evidence="5">FadR family transcriptional regulator</fullName>
    </submittedName>
</protein>
<dbReference type="PROSITE" id="PS50949">
    <property type="entry name" value="HTH_GNTR"/>
    <property type="match status" value="1"/>
</dbReference>
<keyword evidence="3" id="KW-0804">Transcription</keyword>
<dbReference type="GO" id="GO:0003700">
    <property type="term" value="F:DNA-binding transcription factor activity"/>
    <property type="evidence" value="ECO:0007669"/>
    <property type="project" value="InterPro"/>
</dbReference>